<sequence length="126" mass="14325">MKIGLRLWTLVECHSVVDGGQLCFTDEFRPNEWLSRLIPKGFSSELHKMRTLCIALLSLSSNIEDMNIVKVKLLLRLPIQDNAHCLDNMDPSDPNFLTVLLLSVTNAFVEQQEEMTKKTSMMRSGS</sequence>
<dbReference type="Proteomes" id="UP001168990">
    <property type="component" value="Unassembled WGS sequence"/>
</dbReference>
<reference evidence="1" key="2">
    <citation type="submission" date="2023-03" db="EMBL/GenBank/DDBJ databases">
        <authorList>
            <person name="Inwood S.N."/>
            <person name="Skelly J.G."/>
            <person name="Guhlin J."/>
            <person name="Harrop T.W.R."/>
            <person name="Goldson S.G."/>
            <person name="Dearden P.K."/>
        </authorList>
    </citation>
    <scope>NUCLEOTIDE SEQUENCE</scope>
    <source>
        <strain evidence="1">Irish</strain>
        <tissue evidence="1">Whole body</tissue>
    </source>
</reference>
<evidence type="ECO:0000313" key="2">
    <source>
        <dbReference type="Proteomes" id="UP001168990"/>
    </source>
</evidence>
<keyword evidence="2" id="KW-1185">Reference proteome</keyword>
<evidence type="ECO:0000313" key="1">
    <source>
        <dbReference type="EMBL" id="KAK0176613.1"/>
    </source>
</evidence>
<comment type="caution">
    <text evidence="1">The sequence shown here is derived from an EMBL/GenBank/DDBJ whole genome shotgun (WGS) entry which is preliminary data.</text>
</comment>
<reference evidence="1" key="1">
    <citation type="journal article" date="2023" name="bioRxiv">
        <title>Scaffold-level genome assemblies of two parasitoid biocontrol wasps reveal the parthenogenesis mechanism and an associated novel virus.</title>
        <authorList>
            <person name="Inwood S."/>
            <person name="Skelly J."/>
            <person name="Guhlin J."/>
            <person name="Harrop T."/>
            <person name="Goldson S."/>
            <person name="Dearden P."/>
        </authorList>
    </citation>
    <scope>NUCLEOTIDE SEQUENCE</scope>
    <source>
        <strain evidence="1">Irish</strain>
        <tissue evidence="1">Whole body</tissue>
    </source>
</reference>
<gene>
    <name evidence="1" type="ORF">PV328_000731</name>
</gene>
<organism evidence="1 2">
    <name type="scientific">Microctonus aethiopoides</name>
    <dbReference type="NCBI Taxonomy" id="144406"/>
    <lineage>
        <taxon>Eukaryota</taxon>
        <taxon>Metazoa</taxon>
        <taxon>Ecdysozoa</taxon>
        <taxon>Arthropoda</taxon>
        <taxon>Hexapoda</taxon>
        <taxon>Insecta</taxon>
        <taxon>Pterygota</taxon>
        <taxon>Neoptera</taxon>
        <taxon>Endopterygota</taxon>
        <taxon>Hymenoptera</taxon>
        <taxon>Apocrita</taxon>
        <taxon>Ichneumonoidea</taxon>
        <taxon>Braconidae</taxon>
        <taxon>Euphorinae</taxon>
        <taxon>Microctonus</taxon>
    </lineage>
</organism>
<name>A0AA39FVQ4_9HYME</name>
<proteinExistence type="predicted"/>
<dbReference type="EMBL" id="JAQQBS010000001">
    <property type="protein sequence ID" value="KAK0176613.1"/>
    <property type="molecule type" value="Genomic_DNA"/>
</dbReference>
<accession>A0AA39FVQ4</accession>
<protein>
    <submittedName>
        <fullName evidence="1">Uncharacterized protein</fullName>
    </submittedName>
</protein>
<dbReference type="AlphaFoldDB" id="A0AA39FVQ4"/>